<feature type="signal peptide" evidence="1">
    <location>
        <begin position="1"/>
        <end position="33"/>
    </location>
</feature>
<evidence type="ECO:0008006" key="4">
    <source>
        <dbReference type="Google" id="ProtNLM"/>
    </source>
</evidence>
<keyword evidence="1" id="KW-0732">Signal</keyword>
<evidence type="ECO:0000256" key="1">
    <source>
        <dbReference type="SAM" id="SignalP"/>
    </source>
</evidence>
<evidence type="ECO:0000313" key="3">
    <source>
        <dbReference type="Proteomes" id="UP001183809"/>
    </source>
</evidence>
<protein>
    <recommendedName>
        <fullName evidence="4">Secreted protein</fullName>
    </recommendedName>
</protein>
<dbReference type="EMBL" id="JAVREY010000023">
    <property type="protein sequence ID" value="MDT0465347.1"/>
    <property type="molecule type" value="Genomic_DNA"/>
</dbReference>
<dbReference type="Proteomes" id="UP001183809">
    <property type="component" value="Unassembled WGS sequence"/>
</dbReference>
<evidence type="ECO:0000313" key="2">
    <source>
        <dbReference type="EMBL" id="MDT0465347.1"/>
    </source>
</evidence>
<proteinExistence type="predicted"/>
<accession>A0ABU2TWK5</accession>
<reference evidence="3" key="1">
    <citation type="submission" date="2023-07" db="EMBL/GenBank/DDBJ databases">
        <title>30 novel species of actinomycetes from the DSMZ collection.</title>
        <authorList>
            <person name="Nouioui I."/>
        </authorList>
    </citation>
    <scope>NUCLEOTIDE SEQUENCE [LARGE SCALE GENOMIC DNA]</scope>
    <source>
        <strain evidence="3">DSM 41699</strain>
    </source>
</reference>
<gene>
    <name evidence="2" type="ORF">RM764_20445</name>
</gene>
<dbReference type="RefSeq" id="WP_311696817.1">
    <property type="nucleotide sequence ID" value="NZ_JAVREY010000023.1"/>
</dbReference>
<name>A0ABU2TWK5_9ACTN</name>
<organism evidence="2 3">
    <name type="scientific">Streptomyces gibsoniae</name>
    <dbReference type="NCBI Taxonomy" id="3075529"/>
    <lineage>
        <taxon>Bacteria</taxon>
        <taxon>Bacillati</taxon>
        <taxon>Actinomycetota</taxon>
        <taxon>Actinomycetes</taxon>
        <taxon>Kitasatosporales</taxon>
        <taxon>Streptomycetaceae</taxon>
        <taxon>Streptomyces</taxon>
    </lineage>
</organism>
<feature type="chain" id="PRO_5047415249" description="Secreted protein" evidence="1">
    <location>
        <begin position="34"/>
        <end position="176"/>
    </location>
</feature>
<comment type="caution">
    <text evidence="2">The sequence shown here is derived from an EMBL/GenBank/DDBJ whole genome shotgun (WGS) entry which is preliminary data.</text>
</comment>
<keyword evidence="3" id="KW-1185">Reference proteome</keyword>
<sequence length="176" mass="18831">MHGGNFFVRSFKRFTIVAFVAAALTMSLTGVSAAAVDGPRQTDPPGGATPWSDCFYGHPLPSKNAYVNSFANDHVRIGVALRCGVHDSDDVDGWGVRHIKDGHGFDEYTEYCIQLIVGKTGSLTPGSGPRNQAFKYSAHGMTGTVIYNVDTKNVVTAYTSGTRGSGDWDGCVSRFS</sequence>